<organism evidence="3 4">
    <name type="scientific">Idiomarina seosinensis</name>
    <dbReference type="NCBI Taxonomy" id="281739"/>
    <lineage>
        <taxon>Bacteria</taxon>
        <taxon>Pseudomonadati</taxon>
        <taxon>Pseudomonadota</taxon>
        <taxon>Gammaproteobacteria</taxon>
        <taxon>Alteromonadales</taxon>
        <taxon>Idiomarinaceae</taxon>
        <taxon>Idiomarina</taxon>
    </lineage>
</organism>
<evidence type="ECO:0000313" key="4">
    <source>
        <dbReference type="Proteomes" id="UP000287908"/>
    </source>
</evidence>
<dbReference type="RefSeq" id="WP_126784870.1">
    <property type="nucleotide sequence ID" value="NZ_PIQF01000002.1"/>
</dbReference>
<keyword evidence="1" id="KW-0472">Membrane</keyword>
<proteinExistence type="predicted"/>
<accession>A0A432ZDV9</accession>
<gene>
    <name evidence="3" type="ORF">CWI81_08520</name>
</gene>
<dbReference type="InterPro" id="IPR003594">
    <property type="entry name" value="HATPase_dom"/>
</dbReference>
<dbReference type="OrthoDB" id="9785252at2"/>
<dbReference type="Gene3D" id="1.10.287.130">
    <property type="match status" value="1"/>
</dbReference>
<evidence type="ECO:0000313" key="3">
    <source>
        <dbReference type="EMBL" id="RUO76147.1"/>
    </source>
</evidence>
<dbReference type="Gene3D" id="3.30.565.10">
    <property type="entry name" value="Histidine kinase-like ATPase, C-terminal domain"/>
    <property type="match status" value="1"/>
</dbReference>
<feature type="domain" description="Histidine kinase/HSP90-like ATPase" evidence="2">
    <location>
        <begin position="252"/>
        <end position="336"/>
    </location>
</feature>
<dbReference type="InterPro" id="IPR036890">
    <property type="entry name" value="HATPase_C_sf"/>
</dbReference>
<keyword evidence="1" id="KW-1133">Transmembrane helix</keyword>
<feature type="transmembrane region" description="Helical" evidence="1">
    <location>
        <begin position="15"/>
        <end position="41"/>
    </location>
</feature>
<keyword evidence="4" id="KW-1185">Reference proteome</keyword>
<dbReference type="SUPFAM" id="SSF55874">
    <property type="entry name" value="ATPase domain of HSP90 chaperone/DNA topoisomerase II/histidine kinase"/>
    <property type="match status" value="1"/>
</dbReference>
<protein>
    <recommendedName>
        <fullName evidence="2">Histidine kinase/HSP90-like ATPase domain-containing protein</fullName>
    </recommendedName>
</protein>
<dbReference type="EMBL" id="PIQF01000002">
    <property type="protein sequence ID" value="RUO76147.1"/>
    <property type="molecule type" value="Genomic_DNA"/>
</dbReference>
<name>A0A432ZDV9_9GAMM</name>
<evidence type="ECO:0000259" key="2">
    <source>
        <dbReference type="Pfam" id="PF02518"/>
    </source>
</evidence>
<reference evidence="3 4" key="1">
    <citation type="journal article" date="2011" name="Front. Microbiol.">
        <title>Genomic signatures of strain selection and enhancement in Bacillus atrophaeus var. globigii, a historical biowarfare simulant.</title>
        <authorList>
            <person name="Gibbons H.S."/>
            <person name="Broomall S.M."/>
            <person name="McNew L.A."/>
            <person name="Daligault H."/>
            <person name="Chapman C."/>
            <person name="Bruce D."/>
            <person name="Karavis M."/>
            <person name="Krepps M."/>
            <person name="McGregor P.A."/>
            <person name="Hong C."/>
            <person name="Park K.H."/>
            <person name="Akmal A."/>
            <person name="Feldman A."/>
            <person name="Lin J.S."/>
            <person name="Chang W.E."/>
            <person name="Higgs B.W."/>
            <person name="Demirev P."/>
            <person name="Lindquist J."/>
            <person name="Liem A."/>
            <person name="Fochler E."/>
            <person name="Read T.D."/>
            <person name="Tapia R."/>
            <person name="Johnson S."/>
            <person name="Bishop-Lilly K.A."/>
            <person name="Detter C."/>
            <person name="Han C."/>
            <person name="Sozhamannan S."/>
            <person name="Rosenzweig C.N."/>
            <person name="Skowronski E.W."/>
        </authorList>
    </citation>
    <scope>NUCLEOTIDE SEQUENCE [LARGE SCALE GENOMIC DNA]</scope>
    <source>
        <strain evidence="3 4">CL-SP19</strain>
    </source>
</reference>
<comment type="caution">
    <text evidence="3">The sequence shown here is derived from an EMBL/GenBank/DDBJ whole genome shotgun (WGS) entry which is preliminary data.</text>
</comment>
<dbReference type="AlphaFoldDB" id="A0A432ZDV9"/>
<sequence length="355" mass="39267">MSLLLILLYRRSVRLAPWLVGLMLVIDVIALNSVIAIYGAASNPFNAVLLIPVVLAFTVLPLVYAGGVLLISAAAQGIQLLLLPLHYHVSGMEEHYYSMVISFVITSGLVSLVISYFRYQLTQREQAIRQLRERQLRDEQLLAIGTAAAQLAHEVATPAQSLRLLLEEAQEQQPSPAWLQPIVEQFSRIEEHLRSWRRIADDVREQRMSVYFAGNICQTLQHIISLNRPEANVVWEQQSLKSQAKVYADATLVPALSSIVMNGCDAANGESTPVLVTIATNLKEFNLTIKNNKKTMDEEQLAWLGTRVSASEKGFGVGAVVSNATIEKFGGSVSWQLQGEHIVTKVILPLAESDE</sequence>
<keyword evidence="1" id="KW-0812">Transmembrane</keyword>
<dbReference type="Pfam" id="PF02518">
    <property type="entry name" value="HATPase_c"/>
    <property type="match status" value="1"/>
</dbReference>
<dbReference type="Proteomes" id="UP000287908">
    <property type="component" value="Unassembled WGS sequence"/>
</dbReference>
<evidence type="ECO:0000256" key="1">
    <source>
        <dbReference type="SAM" id="Phobius"/>
    </source>
</evidence>
<feature type="transmembrane region" description="Helical" evidence="1">
    <location>
        <begin position="95"/>
        <end position="119"/>
    </location>
</feature>
<feature type="transmembrane region" description="Helical" evidence="1">
    <location>
        <begin position="48"/>
        <end position="75"/>
    </location>
</feature>